<feature type="domain" description="Glycosyltransferase 2-like" evidence="4">
    <location>
        <begin position="9"/>
        <end position="118"/>
    </location>
</feature>
<dbReference type="Pfam" id="PF13632">
    <property type="entry name" value="Glyco_trans_2_3"/>
    <property type="match status" value="1"/>
</dbReference>
<dbReference type="Gene3D" id="3.90.550.10">
    <property type="entry name" value="Spore Coat Polysaccharide Biosynthesis Protein SpsA, Chain A"/>
    <property type="match status" value="1"/>
</dbReference>
<dbReference type="SUPFAM" id="SSF53448">
    <property type="entry name" value="Nucleotide-diphospho-sugar transferases"/>
    <property type="match status" value="1"/>
</dbReference>
<dbReference type="CDD" id="cd04186">
    <property type="entry name" value="GT_2_like_c"/>
    <property type="match status" value="1"/>
</dbReference>
<evidence type="ECO:0000256" key="1">
    <source>
        <dbReference type="ARBA" id="ARBA00006739"/>
    </source>
</evidence>
<dbReference type="EMBL" id="SDHW01000006">
    <property type="protein sequence ID" value="RXK58427.1"/>
    <property type="molecule type" value="Genomic_DNA"/>
</dbReference>
<protein>
    <submittedName>
        <fullName evidence="6">Glycosyltransferase family 2 protein</fullName>
    </submittedName>
</protein>
<evidence type="ECO:0000313" key="6">
    <source>
        <dbReference type="EMBL" id="RXK58427.1"/>
    </source>
</evidence>
<dbReference type="GO" id="GO:0016757">
    <property type="term" value="F:glycosyltransferase activity"/>
    <property type="evidence" value="ECO:0007669"/>
    <property type="project" value="UniProtKB-KW"/>
</dbReference>
<sequence>MQTQPAVAVVILNWNGRKFLQQFLPSVLASTYPNLRIIVADNASTDDSVAYVEQIFPTVEVLISKENYGFAKGYNHFLQKVQSDYYILLNSDVEVEQGWIEPVISLMESDASIAACQPKLLAYHNKTEFEYAGAGGGWIDMLGYPFSRGRVFDELEKDEGQYNNATPIFWASGAALFIRADRFHAMQGFDPFFFAHQEEIDLCWRLQRAGYKIYVCPQSVVYHVGGGTLPTGSNRKVYLNFRNNLVMITKNMPWSELWWKLPLRLALDGLSAWKELLAGKGGYWLAVYNAHMAFCEWALGRQKRNTQAYPVLQTVYKGSVVYQYFLKKKKKFSEIVKQG</sequence>
<name>A0A4Q1CFK8_9BACT</name>
<feature type="domain" description="Glycosyltransferase 2-like" evidence="5">
    <location>
        <begin position="146"/>
        <end position="235"/>
    </location>
</feature>
<keyword evidence="7" id="KW-1185">Reference proteome</keyword>
<comment type="caution">
    <text evidence="6">The sequence shown here is derived from an EMBL/GenBank/DDBJ whole genome shotgun (WGS) entry which is preliminary data.</text>
</comment>
<evidence type="ECO:0000256" key="2">
    <source>
        <dbReference type="ARBA" id="ARBA00022676"/>
    </source>
</evidence>
<dbReference type="PANTHER" id="PTHR43179:SF12">
    <property type="entry name" value="GALACTOFURANOSYLTRANSFERASE GLFT2"/>
    <property type="match status" value="1"/>
</dbReference>
<evidence type="ECO:0000313" key="7">
    <source>
        <dbReference type="Proteomes" id="UP000290204"/>
    </source>
</evidence>
<proteinExistence type="inferred from homology"/>
<gene>
    <name evidence="6" type="ORF">ESA94_17470</name>
</gene>
<dbReference type="RefSeq" id="WP_129132228.1">
    <property type="nucleotide sequence ID" value="NZ_SDHW01000006.1"/>
</dbReference>
<evidence type="ECO:0000259" key="5">
    <source>
        <dbReference type="Pfam" id="PF13632"/>
    </source>
</evidence>
<dbReference type="PANTHER" id="PTHR43179">
    <property type="entry name" value="RHAMNOSYLTRANSFERASE WBBL"/>
    <property type="match status" value="1"/>
</dbReference>
<comment type="similarity">
    <text evidence="1">Belongs to the glycosyltransferase 2 family.</text>
</comment>
<dbReference type="Proteomes" id="UP000290204">
    <property type="component" value="Unassembled WGS sequence"/>
</dbReference>
<dbReference type="Pfam" id="PF00535">
    <property type="entry name" value="Glycos_transf_2"/>
    <property type="match status" value="1"/>
</dbReference>
<dbReference type="OrthoDB" id="9771846at2"/>
<keyword evidence="3 6" id="KW-0808">Transferase</keyword>
<organism evidence="6 7">
    <name type="scientific">Lacibacter luteus</name>
    <dbReference type="NCBI Taxonomy" id="2508719"/>
    <lineage>
        <taxon>Bacteria</taxon>
        <taxon>Pseudomonadati</taxon>
        <taxon>Bacteroidota</taxon>
        <taxon>Chitinophagia</taxon>
        <taxon>Chitinophagales</taxon>
        <taxon>Chitinophagaceae</taxon>
        <taxon>Lacibacter</taxon>
    </lineage>
</organism>
<evidence type="ECO:0000259" key="4">
    <source>
        <dbReference type="Pfam" id="PF00535"/>
    </source>
</evidence>
<dbReference type="InterPro" id="IPR001173">
    <property type="entry name" value="Glyco_trans_2-like"/>
</dbReference>
<evidence type="ECO:0000256" key="3">
    <source>
        <dbReference type="ARBA" id="ARBA00022679"/>
    </source>
</evidence>
<keyword evidence="2" id="KW-0328">Glycosyltransferase</keyword>
<accession>A0A4Q1CFK8</accession>
<dbReference type="InterPro" id="IPR029044">
    <property type="entry name" value="Nucleotide-diphossugar_trans"/>
</dbReference>
<reference evidence="6 7" key="1">
    <citation type="submission" date="2019-01" db="EMBL/GenBank/DDBJ databases">
        <title>Lacibacter sp. strain TTM-7.</title>
        <authorList>
            <person name="Chen W.-M."/>
        </authorList>
    </citation>
    <scope>NUCLEOTIDE SEQUENCE [LARGE SCALE GENOMIC DNA]</scope>
    <source>
        <strain evidence="6 7">TTM-7</strain>
    </source>
</reference>
<dbReference type="AlphaFoldDB" id="A0A4Q1CFK8"/>